<sequence>MPPLPACEASNCSNFEKPSQLRKPGNVPLAALAGYGTLLVANYWHSSSSSSCLRELLSIDTELKPPSCRLLVLWFCIQLALPGLLLVHQEKMQWPCDGSKIAKKVKNPNYGVRGHDGQAENLDCPACGYSFSNDNEWPGLPAGVKFDPSDEELLAHLAAKVDPDAAKAHPFINEFIPTLNGEDGICYTHPENISGVRNDGSSAHFFHRPAKAYTTGTRKRRKIQSGHEIGNGLEMRWHKTGKTRSVTKKTGEKIGWKKIMVLYITSGKKAKPDKTNWVIHQYHLGKQEEEKEGEFVVSKVFCQLQPRQCGLGRKEDDDDSEHLAMEMAEQQSYSHHHSSPSTFSNSNNILAAPPPPQTPGPCQRQAVKQHKGLLATITEDVERLQASLSGYSHNTNQNSDQSYLAMGYESTLSCKSASKIQGLVNYSAQCSPELGEKDTCCSEDKREFGKELQLDQFHGAVNNPTELSIVCSRSDAPSIARKQMLDTFDSEVLKFLSSENLDITLRLQRSSDVENVKGVDHAGCDREVGLQRSLGAIDNGGKDQGSCRREGRDPEKDGHKVDFGLENIVLDTPPDFLLESFLNSQESTDWLGKKKFWSDSSQKTEDGSFFDFLRDSQTSV</sequence>
<evidence type="ECO:0000313" key="7">
    <source>
        <dbReference type="Proteomes" id="UP000886520"/>
    </source>
</evidence>
<keyword evidence="7" id="KW-1185">Reference proteome</keyword>
<evidence type="ECO:0000256" key="3">
    <source>
        <dbReference type="ARBA" id="ARBA00023242"/>
    </source>
</evidence>
<keyword evidence="1" id="KW-0805">Transcription regulation</keyword>
<proteinExistence type="predicted"/>
<keyword evidence="2" id="KW-0804">Transcription</keyword>
<dbReference type="PANTHER" id="PTHR31079">
    <property type="entry name" value="NAC DOMAIN-CONTAINING PROTEIN 73"/>
    <property type="match status" value="1"/>
</dbReference>
<dbReference type="Gene3D" id="2.170.150.80">
    <property type="entry name" value="NAC domain"/>
    <property type="match status" value="1"/>
</dbReference>
<dbReference type="EMBL" id="JABFUD020000005">
    <property type="protein sequence ID" value="KAI5079993.1"/>
    <property type="molecule type" value="Genomic_DNA"/>
</dbReference>
<evidence type="ECO:0000256" key="4">
    <source>
        <dbReference type="SAM" id="MobiDB-lite"/>
    </source>
</evidence>
<dbReference type="FunFam" id="2.170.150.80:FF:000009">
    <property type="entry name" value="NAC domain-containing protein 8"/>
    <property type="match status" value="1"/>
</dbReference>
<dbReference type="Proteomes" id="UP000886520">
    <property type="component" value="Chromosome 5"/>
</dbReference>
<evidence type="ECO:0000256" key="1">
    <source>
        <dbReference type="ARBA" id="ARBA00023015"/>
    </source>
</evidence>
<feature type="domain" description="NAC" evidence="5">
    <location>
        <begin position="140"/>
        <end position="303"/>
    </location>
</feature>
<dbReference type="InterPro" id="IPR036093">
    <property type="entry name" value="NAC_dom_sf"/>
</dbReference>
<reference evidence="6 7" key="1">
    <citation type="submission" date="2021-01" db="EMBL/GenBank/DDBJ databases">
        <title>Adiantum capillus-veneris genome.</title>
        <authorList>
            <person name="Fang Y."/>
            <person name="Liao Q."/>
        </authorList>
    </citation>
    <scope>NUCLEOTIDE SEQUENCE [LARGE SCALE GENOMIC DNA]</scope>
    <source>
        <strain evidence="6">H3</strain>
        <tissue evidence="6">Leaf</tissue>
    </source>
</reference>
<protein>
    <recommendedName>
        <fullName evidence="5">NAC domain-containing protein</fullName>
    </recommendedName>
</protein>
<comment type="caution">
    <text evidence="6">The sequence shown here is derived from an EMBL/GenBank/DDBJ whole genome shotgun (WGS) entry which is preliminary data.</text>
</comment>
<name>A0A9D4V5E8_ADICA</name>
<organism evidence="6 7">
    <name type="scientific">Adiantum capillus-veneris</name>
    <name type="common">Maidenhair fern</name>
    <dbReference type="NCBI Taxonomy" id="13818"/>
    <lineage>
        <taxon>Eukaryota</taxon>
        <taxon>Viridiplantae</taxon>
        <taxon>Streptophyta</taxon>
        <taxon>Embryophyta</taxon>
        <taxon>Tracheophyta</taxon>
        <taxon>Polypodiopsida</taxon>
        <taxon>Polypodiidae</taxon>
        <taxon>Polypodiales</taxon>
        <taxon>Pteridineae</taxon>
        <taxon>Pteridaceae</taxon>
        <taxon>Vittarioideae</taxon>
        <taxon>Adiantum</taxon>
    </lineage>
</organism>
<feature type="region of interest" description="Disordered" evidence="4">
    <location>
        <begin position="328"/>
        <end position="369"/>
    </location>
</feature>
<dbReference type="PANTHER" id="PTHR31079:SF20">
    <property type="entry name" value="NAC DOMAIN-CONTAINING PROTEIN 10"/>
    <property type="match status" value="1"/>
</dbReference>
<feature type="region of interest" description="Disordered" evidence="4">
    <location>
        <begin position="537"/>
        <end position="559"/>
    </location>
</feature>
<dbReference type="AlphaFoldDB" id="A0A9D4V5E8"/>
<evidence type="ECO:0000256" key="2">
    <source>
        <dbReference type="ARBA" id="ARBA00023163"/>
    </source>
</evidence>
<dbReference type="InterPro" id="IPR003441">
    <property type="entry name" value="NAC-dom"/>
</dbReference>
<dbReference type="SUPFAM" id="SSF101941">
    <property type="entry name" value="NAC domain"/>
    <property type="match status" value="1"/>
</dbReference>
<dbReference type="GO" id="GO:0003700">
    <property type="term" value="F:DNA-binding transcription factor activity"/>
    <property type="evidence" value="ECO:0007669"/>
    <property type="project" value="InterPro"/>
</dbReference>
<dbReference type="Pfam" id="PF02365">
    <property type="entry name" value="NAM"/>
    <property type="match status" value="1"/>
</dbReference>
<feature type="compositionally biased region" description="Low complexity" evidence="4">
    <location>
        <begin position="339"/>
        <end position="348"/>
    </location>
</feature>
<dbReference type="InterPro" id="IPR044799">
    <property type="entry name" value="SOG1-like"/>
</dbReference>
<accession>A0A9D4V5E8</accession>
<gene>
    <name evidence="6" type="ORF">GOP47_0005472</name>
</gene>
<evidence type="ECO:0000313" key="6">
    <source>
        <dbReference type="EMBL" id="KAI5079993.1"/>
    </source>
</evidence>
<dbReference type="PROSITE" id="PS51005">
    <property type="entry name" value="NAC"/>
    <property type="match status" value="1"/>
</dbReference>
<dbReference type="GO" id="GO:0003677">
    <property type="term" value="F:DNA binding"/>
    <property type="evidence" value="ECO:0007669"/>
    <property type="project" value="InterPro"/>
</dbReference>
<keyword evidence="3" id="KW-0539">Nucleus</keyword>
<dbReference type="OrthoDB" id="2020306at2759"/>
<feature type="compositionally biased region" description="Basic and acidic residues" evidence="4">
    <location>
        <begin position="545"/>
        <end position="559"/>
    </location>
</feature>
<evidence type="ECO:0000259" key="5">
    <source>
        <dbReference type="PROSITE" id="PS51005"/>
    </source>
</evidence>